<evidence type="ECO:0000313" key="3">
    <source>
        <dbReference type="Proteomes" id="UP000239239"/>
    </source>
</evidence>
<comment type="caution">
    <text evidence="2">The sequence shown here is derived from an EMBL/GenBank/DDBJ whole genome shotgun (WGS) entry which is preliminary data.</text>
</comment>
<dbReference type="Proteomes" id="UP000239239">
    <property type="component" value="Unassembled WGS sequence"/>
</dbReference>
<feature type="region of interest" description="Disordered" evidence="1">
    <location>
        <begin position="221"/>
        <end position="241"/>
    </location>
</feature>
<dbReference type="AlphaFoldDB" id="A0A2S6F299"/>
<accession>A0A2S6F299</accession>
<evidence type="ECO:0000256" key="1">
    <source>
        <dbReference type="SAM" id="MobiDB-lite"/>
    </source>
</evidence>
<reference evidence="2 3" key="1">
    <citation type="submission" date="2018-02" db="EMBL/GenBank/DDBJ databases">
        <title>Draft genome sequences of four Legionella pneumophila clinical strains isolated in Ontario.</title>
        <authorList>
            <person name="Fortuna A."/>
            <person name="Ramnarine R."/>
            <person name="Li A."/>
            <person name="Frantz C."/>
            <person name="Mallo G."/>
        </authorList>
    </citation>
    <scope>NUCLEOTIDE SEQUENCE [LARGE SCALE GENOMIC DNA]</scope>
    <source>
        <strain evidence="2 3">LG61</strain>
    </source>
</reference>
<dbReference type="EMBL" id="PQWY01000010">
    <property type="protein sequence ID" value="PPK31573.1"/>
    <property type="molecule type" value="Genomic_DNA"/>
</dbReference>
<feature type="compositionally biased region" description="Polar residues" evidence="1">
    <location>
        <begin position="230"/>
        <end position="241"/>
    </location>
</feature>
<protein>
    <submittedName>
        <fullName evidence="2">Type IV secretion protein Dot</fullName>
    </submittedName>
</protein>
<sequence length="241" mass="27924">MKELIAFIHDLYEDRTGKSVKFESNRRDLIVSPLMSKDDAQELFKSLKQILPEKARLKVRESKQEPGQFRVVLFDPEKVFSFYAKRVAELLNRFRPLPISSSEEKYYKWEYNPSSKLIEYRVTFSVLDLDTEEKVKDTEEKGKELKVADQYNKKLQSIYPGLTILGSNSEDGGDDRFFLALNYSNYKAMNSPPSLRDIGIEFFRKHPERYTTEVAKKIPGDMTDEFTDIEPSSTKPSSTGS</sequence>
<gene>
    <name evidence="2" type="ORF">C3928_05950</name>
</gene>
<evidence type="ECO:0000313" key="2">
    <source>
        <dbReference type="EMBL" id="PPK31573.1"/>
    </source>
</evidence>
<name>A0A2S6F299_LEGPN</name>
<dbReference type="RefSeq" id="WP_027227739.1">
    <property type="nucleotide sequence ID" value="NZ_CP017601.1"/>
</dbReference>
<dbReference type="OrthoDB" id="5653692at2"/>
<proteinExistence type="predicted"/>
<organism evidence="2 3">
    <name type="scientific">Legionella pneumophila</name>
    <dbReference type="NCBI Taxonomy" id="446"/>
    <lineage>
        <taxon>Bacteria</taxon>
        <taxon>Pseudomonadati</taxon>
        <taxon>Pseudomonadota</taxon>
        <taxon>Gammaproteobacteria</taxon>
        <taxon>Legionellales</taxon>
        <taxon>Legionellaceae</taxon>
        <taxon>Legionella</taxon>
    </lineage>
</organism>